<gene>
    <name evidence="6" type="ORF">J4Q44_G00265470</name>
</gene>
<evidence type="ECO:0000256" key="2">
    <source>
        <dbReference type="ARBA" id="ARBA00022771"/>
    </source>
</evidence>
<comment type="caution">
    <text evidence="6">The sequence shown here is derived from an EMBL/GenBank/DDBJ whole genome shotgun (WGS) entry which is preliminary data.</text>
</comment>
<evidence type="ECO:0000256" key="3">
    <source>
        <dbReference type="ARBA" id="ARBA00022833"/>
    </source>
</evidence>
<name>A0AAN8L044_9TELE</name>
<dbReference type="Pfam" id="PF05485">
    <property type="entry name" value="THAP"/>
    <property type="match status" value="1"/>
</dbReference>
<evidence type="ECO:0000256" key="4">
    <source>
        <dbReference type="ARBA" id="ARBA00023125"/>
    </source>
</evidence>
<sequence length="86" mass="9780">MQRVKSFGQCCSVVGCSRRSGTNLLTEIKVYIFPKGAAQRDTWILAVKRGGWTPTSNARASRQRILSIQIMPPHYYLTEPRIKQRA</sequence>
<keyword evidence="3" id="KW-0862">Zinc</keyword>
<accession>A0AAN8L044</accession>
<dbReference type="EMBL" id="JAGTTL010000025">
    <property type="protein sequence ID" value="KAK6302192.1"/>
    <property type="molecule type" value="Genomic_DNA"/>
</dbReference>
<keyword evidence="2" id="KW-0863">Zinc-finger</keyword>
<dbReference type="PROSITE" id="PS51257">
    <property type="entry name" value="PROKAR_LIPOPROTEIN"/>
    <property type="match status" value="1"/>
</dbReference>
<evidence type="ECO:0000313" key="7">
    <source>
        <dbReference type="Proteomes" id="UP001356427"/>
    </source>
</evidence>
<protein>
    <recommendedName>
        <fullName evidence="5">THAP-type domain-containing protein</fullName>
    </recommendedName>
</protein>
<evidence type="ECO:0000256" key="1">
    <source>
        <dbReference type="ARBA" id="ARBA00022723"/>
    </source>
</evidence>
<reference evidence="6 7" key="1">
    <citation type="submission" date="2021-04" db="EMBL/GenBank/DDBJ databases">
        <authorList>
            <person name="De Guttry C."/>
            <person name="Zahm M."/>
            <person name="Klopp C."/>
            <person name="Cabau C."/>
            <person name="Louis A."/>
            <person name="Berthelot C."/>
            <person name="Parey E."/>
            <person name="Roest Crollius H."/>
            <person name="Montfort J."/>
            <person name="Robinson-Rechavi M."/>
            <person name="Bucao C."/>
            <person name="Bouchez O."/>
            <person name="Gislard M."/>
            <person name="Lluch J."/>
            <person name="Milhes M."/>
            <person name="Lampietro C."/>
            <person name="Lopez Roques C."/>
            <person name="Donnadieu C."/>
            <person name="Braasch I."/>
            <person name="Desvignes T."/>
            <person name="Postlethwait J."/>
            <person name="Bobe J."/>
            <person name="Wedekind C."/>
            <person name="Guiguen Y."/>
        </authorList>
    </citation>
    <scope>NUCLEOTIDE SEQUENCE [LARGE SCALE GENOMIC DNA]</scope>
    <source>
        <strain evidence="6">Cs_M1</strain>
        <tissue evidence="6">Blood</tissue>
    </source>
</reference>
<dbReference type="AlphaFoldDB" id="A0AAN8L044"/>
<feature type="domain" description="THAP-type" evidence="5">
    <location>
        <begin position="11"/>
        <end position="57"/>
    </location>
</feature>
<dbReference type="InterPro" id="IPR006612">
    <property type="entry name" value="THAP_Znf"/>
</dbReference>
<keyword evidence="1" id="KW-0479">Metal-binding</keyword>
<keyword evidence="7" id="KW-1185">Reference proteome</keyword>
<evidence type="ECO:0000313" key="6">
    <source>
        <dbReference type="EMBL" id="KAK6302192.1"/>
    </source>
</evidence>
<dbReference type="GO" id="GO:0008270">
    <property type="term" value="F:zinc ion binding"/>
    <property type="evidence" value="ECO:0007669"/>
    <property type="project" value="UniProtKB-KW"/>
</dbReference>
<evidence type="ECO:0000259" key="5">
    <source>
        <dbReference type="Pfam" id="PF05485"/>
    </source>
</evidence>
<organism evidence="6 7">
    <name type="scientific">Coregonus suidteri</name>
    <dbReference type="NCBI Taxonomy" id="861788"/>
    <lineage>
        <taxon>Eukaryota</taxon>
        <taxon>Metazoa</taxon>
        <taxon>Chordata</taxon>
        <taxon>Craniata</taxon>
        <taxon>Vertebrata</taxon>
        <taxon>Euteleostomi</taxon>
        <taxon>Actinopterygii</taxon>
        <taxon>Neopterygii</taxon>
        <taxon>Teleostei</taxon>
        <taxon>Protacanthopterygii</taxon>
        <taxon>Salmoniformes</taxon>
        <taxon>Salmonidae</taxon>
        <taxon>Coregoninae</taxon>
        <taxon>Coregonus</taxon>
    </lineage>
</organism>
<dbReference type="SUPFAM" id="SSF57716">
    <property type="entry name" value="Glucocorticoid receptor-like (DNA-binding domain)"/>
    <property type="match status" value="1"/>
</dbReference>
<keyword evidence="4" id="KW-0238">DNA-binding</keyword>
<proteinExistence type="predicted"/>
<dbReference type="Proteomes" id="UP001356427">
    <property type="component" value="Unassembled WGS sequence"/>
</dbReference>
<dbReference type="GO" id="GO:0003677">
    <property type="term" value="F:DNA binding"/>
    <property type="evidence" value="ECO:0007669"/>
    <property type="project" value="UniProtKB-KW"/>
</dbReference>